<evidence type="ECO:0000259" key="6">
    <source>
        <dbReference type="PROSITE" id="PS50862"/>
    </source>
</evidence>
<dbReference type="InterPro" id="IPR006195">
    <property type="entry name" value="aa-tRNA-synth_II"/>
</dbReference>
<dbReference type="GO" id="GO:0000049">
    <property type="term" value="F:tRNA binding"/>
    <property type="evidence" value="ECO:0007669"/>
    <property type="project" value="InterPro"/>
</dbReference>
<dbReference type="SUPFAM" id="SSF55681">
    <property type="entry name" value="Class II aaRS and biotin synthetases"/>
    <property type="match status" value="1"/>
</dbReference>
<dbReference type="EMBL" id="FWXY01000013">
    <property type="protein sequence ID" value="SMC87342.1"/>
    <property type="molecule type" value="Genomic_DNA"/>
</dbReference>
<dbReference type="InterPro" id="IPR002319">
    <property type="entry name" value="Phenylalanyl-tRNA_Synthase"/>
</dbReference>
<name>A0A1W2CR31_9BACT</name>
<dbReference type="PROSITE" id="PS50862">
    <property type="entry name" value="AA_TRNA_LIGASE_II"/>
    <property type="match status" value="1"/>
</dbReference>
<evidence type="ECO:0000256" key="3">
    <source>
        <dbReference type="ARBA" id="ARBA00022840"/>
    </source>
</evidence>
<evidence type="ECO:0000256" key="1">
    <source>
        <dbReference type="ARBA" id="ARBA00022598"/>
    </source>
</evidence>
<protein>
    <submittedName>
        <fullName evidence="7">Pyrrolysyl-tRNA synthetase</fullName>
    </submittedName>
</protein>
<gene>
    <name evidence="7" type="ORF">SAMN02746065_11349</name>
</gene>
<dbReference type="Proteomes" id="UP000192418">
    <property type="component" value="Unassembled WGS sequence"/>
</dbReference>
<keyword evidence="4" id="KW-0648">Protein biosynthesis</keyword>
<keyword evidence="3" id="KW-0067">ATP-binding</keyword>
<dbReference type="Pfam" id="PF01409">
    <property type="entry name" value="tRNA-synt_2d"/>
    <property type="match status" value="1"/>
</dbReference>
<proteinExistence type="predicted"/>
<dbReference type="GO" id="GO:0005524">
    <property type="term" value="F:ATP binding"/>
    <property type="evidence" value="ECO:0007669"/>
    <property type="project" value="UniProtKB-KW"/>
</dbReference>
<dbReference type="Gene3D" id="1.10.287.540">
    <property type="entry name" value="Helix hairpin bin"/>
    <property type="match status" value="1"/>
</dbReference>
<organism evidence="7 8">
    <name type="scientific">Desulfocicer vacuolatum DSM 3385</name>
    <dbReference type="NCBI Taxonomy" id="1121400"/>
    <lineage>
        <taxon>Bacteria</taxon>
        <taxon>Pseudomonadati</taxon>
        <taxon>Thermodesulfobacteriota</taxon>
        <taxon>Desulfobacteria</taxon>
        <taxon>Desulfobacterales</taxon>
        <taxon>Desulfobacteraceae</taxon>
        <taxon>Desulfocicer</taxon>
    </lineage>
</organism>
<keyword evidence="8" id="KW-1185">Reference proteome</keyword>
<dbReference type="RefSeq" id="WP_212637923.1">
    <property type="nucleotide sequence ID" value="NZ_FWXY01000013.1"/>
</dbReference>
<evidence type="ECO:0000313" key="8">
    <source>
        <dbReference type="Proteomes" id="UP000192418"/>
    </source>
</evidence>
<keyword evidence="2" id="KW-0547">Nucleotide-binding</keyword>
<dbReference type="InterPro" id="IPR023877">
    <property type="entry name" value="Pyrrolysyl-tRNA_ligase_C"/>
</dbReference>
<dbReference type="InterPro" id="IPR045864">
    <property type="entry name" value="aa-tRNA-synth_II/BPL/LPL"/>
</dbReference>
<dbReference type="NCBIfam" id="TIGR02367">
    <property type="entry name" value="PylS_Cterm"/>
    <property type="match status" value="1"/>
</dbReference>
<dbReference type="GO" id="GO:0004812">
    <property type="term" value="F:aminoacyl-tRNA ligase activity"/>
    <property type="evidence" value="ECO:0007669"/>
    <property type="project" value="UniProtKB-KW"/>
</dbReference>
<dbReference type="STRING" id="1121400.SAMN02746065_11349"/>
<keyword evidence="5 7" id="KW-0030">Aminoacyl-tRNA synthetase</keyword>
<dbReference type="Gene3D" id="3.30.930.10">
    <property type="entry name" value="Bira Bifunctional Protein, Domain 2"/>
    <property type="match status" value="1"/>
</dbReference>
<feature type="domain" description="Aminoacyl-transfer RNA synthetases class-II family profile" evidence="6">
    <location>
        <begin position="68"/>
        <end position="282"/>
    </location>
</feature>
<dbReference type="GO" id="GO:0043039">
    <property type="term" value="P:tRNA aminoacylation"/>
    <property type="evidence" value="ECO:0007669"/>
    <property type="project" value="InterPro"/>
</dbReference>
<sequence>MNEIVTWTDTQLSRLKELEAGENDLICPCAAMEERNQCFQRIEKRLVKQQQQKLRQFLTVDLKPRLIELEERLTAVLNELGFSRVTTPVIISREALDRMTVDRDHPLSKQVYWLDDKHCLRPMLAPNLYQYMVSLGRLKARPIRFFEIGSCFRKESDGARHNSEFTMLNLVEMGVPMDQRQKRLKQLAKVVADAAGLKEYEFETEESVVYGETLDVVAGSDGIEVASGAMGPHPLDAAWRITDSWVGLGFGLERLVMVAQDSQSIGKWGKSVSWINGIRLNL</sequence>
<dbReference type="GO" id="GO:0006412">
    <property type="term" value="P:translation"/>
    <property type="evidence" value="ECO:0007669"/>
    <property type="project" value="UniProtKB-KW"/>
</dbReference>
<reference evidence="7 8" key="1">
    <citation type="submission" date="2017-04" db="EMBL/GenBank/DDBJ databases">
        <authorList>
            <person name="Afonso C.L."/>
            <person name="Miller P.J."/>
            <person name="Scott M.A."/>
            <person name="Spackman E."/>
            <person name="Goraichik I."/>
            <person name="Dimitrov K.M."/>
            <person name="Suarez D.L."/>
            <person name="Swayne D.E."/>
        </authorList>
    </citation>
    <scope>NUCLEOTIDE SEQUENCE [LARGE SCALE GENOMIC DNA]</scope>
    <source>
        <strain evidence="7 8">DSM 3385</strain>
    </source>
</reference>
<evidence type="ECO:0000256" key="5">
    <source>
        <dbReference type="ARBA" id="ARBA00023146"/>
    </source>
</evidence>
<keyword evidence="1" id="KW-0436">Ligase</keyword>
<evidence type="ECO:0000313" key="7">
    <source>
        <dbReference type="EMBL" id="SMC87342.1"/>
    </source>
</evidence>
<evidence type="ECO:0000256" key="2">
    <source>
        <dbReference type="ARBA" id="ARBA00022741"/>
    </source>
</evidence>
<dbReference type="AlphaFoldDB" id="A0A1W2CR31"/>
<accession>A0A1W2CR31</accession>
<evidence type="ECO:0000256" key="4">
    <source>
        <dbReference type="ARBA" id="ARBA00022917"/>
    </source>
</evidence>